<organism evidence="5 6">
    <name type="scientific">Actinokineospora diospyrosa</name>
    <dbReference type="NCBI Taxonomy" id="103728"/>
    <lineage>
        <taxon>Bacteria</taxon>
        <taxon>Bacillati</taxon>
        <taxon>Actinomycetota</taxon>
        <taxon>Actinomycetes</taxon>
        <taxon>Pseudonocardiales</taxon>
        <taxon>Pseudonocardiaceae</taxon>
        <taxon>Actinokineospora</taxon>
    </lineage>
</organism>
<accession>A0ABT1INC9</accession>
<dbReference type="InterPro" id="IPR001387">
    <property type="entry name" value="Cro/C1-type_HTH"/>
</dbReference>
<gene>
    <name evidence="5" type="ORF">LV75_006718</name>
</gene>
<dbReference type="SMART" id="SM00530">
    <property type="entry name" value="HTH_XRE"/>
    <property type="match status" value="2"/>
</dbReference>
<dbReference type="CDD" id="cd00093">
    <property type="entry name" value="HTH_XRE"/>
    <property type="match status" value="2"/>
</dbReference>
<dbReference type="PANTHER" id="PTHR36511">
    <property type="entry name" value="MERR FAMILY BACTERIAL REGULATORY PROTEIN"/>
    <property type="match status" value="1"/>
</dbReference>
<keyword evidence="3" id="KW-0804">Transcription</keyword>
<dbReference type="SUPFAM" id="SSF47413">
    <property type="entry name" value="lambda repressor-like DNA-binding domains"/>
    <property type="match status" value="1"/>
</dbReference>
<dbReference type="RefSeq" id="WP_253891480.1">
    <property type="nucleotide sequence ID" value="NZ_BAAAVB010000023.1"/>
</dbReference>
<dbReference type="PROSITE" id="PS50943">
    <property type="entry name" value="HTH_CROC1"/>
    <property type="match status" value="1"/>
</dbReference>
<dbReference type="InterPro" id="IPR010982">
    <property type="entry name" value="Lambda_DNA-bd_dom_sf"/>
</dbReference>
<protein>
    <recommendedName>
        <fullName evidence="4">HTH cro/C1-type domain-containing protein</fullName>
    </recommendedName>
</protein>
<dbReference type="Gene3D" id="1.10.260.40">
    <property type="entry name" value="lambda repressor-like DNA-binding domains"/>
    <property type="match status" value="2"/>
</dbReference>
<dbReference type="InterPro" id="IPR052359">
    <property type="entry name" value="HTH-type_reg/antitoxin"/>
</dbReference>
<proteinExistence type="predicted"/>
<reference evidence="5 6" key="1">
    <citation type="submission" date="2022-06" db="EMBL/GenBank/DDBJ databases">
        <title>Genomic Encyclopedia of Archaeal and Bacterial Type Strains, Phase II (KMG-II): from individual species to whole genera.</title>
        <authorList>
            <person name="Goeker M."/>
        </authorList>
    </citation>
    <scope>NUCLEOTIDE SEQUENCE [LARGE SCALE GENOMIC DNA]</scope>
    <source>
        <strain evidence="5 6">DSM 44255</strain>
    </source>
</reference>
<feature type="domain" description="HTH cro/C1-type" evidence="4">
    <location>
        <begin position="116"/>
        <end position="147"/>
    </location>
</feature>
<sequence>MASVGHWTGREASALRRALRLSVRAFAEHLGVAVRTVAKWEALKADTSPRPDTQAILDTALGRADTDATLRFRLLLSEPAGGSLARYFEDRLHPARPSGQNLTDESGSGLVSGQVFKLARRSTGLTQSGLAAALGVDLSAVQGWESGWQPLGTLRAGVFLRLSARLARLGSPASTGRHLREAVEADQVLSTAITAGGQWVDADTHPLAASVHRRSITNLITWPLTGIMPQHLAEFVSKAPTSTFSERPALSNEQVARFFDHLLTVAERGRGANEALLRRQAVYLLGFDSRPQVVHWLRDEWTRAGRQPVKDHDITHLLEARSASVALASMGEGTHLHDFVERTVGGGAEVANLNYWAYWIGELPSEQTSDEFMADSNTQAWVGARLLHHLTDRMVPGSPHLALNLHTLHALIASRPSLLAGPVAVRAKVTTALDQLSSAPTLTPLGRDQLAGLRYALRLASR</sequence>
<evidence type="ECO:0000313" key="6">
    <source>
        <dbReference type="Proteomes" id="UP001205185"/>
    </source>
</evidence>
<evidence type="ECO:0000256" key="2">
    <source>
        <dbReference type="ARBA" id="ARBA00023125"/>
    </source>
</evidence>
<evidence type="ECO:0000259" key="4">
    <source>
        <dbReference type="PROSITE" id="PS50943"/>
    </source>
</evidence>
<evidence type="ECO:0000256" key="1">
    <source>
        <dbReference type="ARBA" id="ARBA00023015"/>
    </source>
</evidence>
<dbReference type="Proteomes" id="UP001205185">
    <property type="component" value="Unassembled WGS sequence"/>
</dbReference>
<keyword evidence="6" id="KW-1185">Reference proteome</keyword>
<name>A0ABT1INC9_9PSEU</name>
<dbReference type="PANTHER" id="PTHR36511:SF4">
    <property type="entry name" value="ANTITOXIN MQSA"/>
    <property type="match status" value="1"/>
</dbReference>
<evidence type="ECO:0000256" key="3">
    <source>
        <dbReference type="ARBA" id="ARBA00023163"/>
    </source>
</evidence>
<comment type="caution">
    <text evidence="5">The sequence shown here is derived from an EMBL/GenBank/DDBJ whole genome shotgun (WGS) entry which is preliminary data.</text>
</comment>
<keyword evidence="2" id="KW-0238">DNA-binding</keyword>
<evidence type="ECO:0000313" key="5">
    <source>
        <dbReference type="EMBL" id="MCP2274184.1"/>
    </source>
</evidence>
<dbReference type="EMBL" id="JAMTCO010000021">
    <property type="protein sequence ID" value="MCP2274184.1"/>
    <property type="molecule type" value="Genomic_DNA"/>
</dbReference>
<keyword evidence="1" id="KW-0805">Transcription regulation</keyword>